<feature type="coiled-coil region" evidence="3">
    <location>
        <begin position="183"/>
        <end position="244"/>
    </location>
</feature>
<evidence type="ECO:0000256" key="3">
    <source>
        <dbReference type="SAM" id="Coils"/>
    </source>
</evidence>
<proteinExistence type="inferred from homology"/>
<dbReference type="RefSeq" id="WP_200238217.1">
    <property type="nucleotide sequence ID" value="NZ_NRRY01000003.1"/>
</dbReference>
<dbReference type="InterPro" id="IPR008863">
    <property type="entry name" value="Toxic_anion-R_TelA"/>
</dbReference>
<name>A0A9X1B372_9GAMM</name>
<feature type="coiled-coil region" evidence="3">
    <location>
        <begin position="357"/>
        <end position="384"/>
    </location>
</feature>
<evidence type="ECO:0000313" key="6">
    <source>
        <dbReference type="Proteomes" id="UP001138768"/>
    </source>
</evidence>
<organism evidence="5 6">
    <name type="scientific">Lamprobacter modestohalophilus</name>
    <dbReference type="NCBI Taxonomy" id="1064514"/>
    <lineage>
        <taxon>Bacteria</taxon>
        <taxon>Pseudomonadati</taxon>
        <taxon>Pseudomonadota</taxon>
        <taxon>Gammaproteobacteria</taxon>
        <taxon>Chromatiales</taxon>
        <taxon>Chromatiaceae</taxon>
        <taxon>Lamprobacter</taxon>
    </lineage>
</organism>
<reference evidence="5 6" key="1">
    <citation type="journal article" date="2020" name="Microorganisms">
        <title>Osmotic Adaptation and Compatible Solute Biosynthesis of Phototrophic Bacteria as Revealed from Genome Analyses.</title>
        <authorList>
            <person name="Imhoff J.F."/>
            <person name="Rahn T."/>
            <person name="Kunzel S."/>
            <person name="Keller A."/>
            <person name="Neulinger S.C."/>
        </authorList>
    </citation>
    <scope>NUCLEOTIDE SEQUENCE [LARGE SCALE GENOMIC DNA]</scope>
    <source>
        <strain evidence="5 6">DSM 25653</strain>
    </source>
</reference>
<keyword evidence="6" id="KW-1185">Reference proteome</keyword>
<keyword evidence="3" id="KW-0175">Coiled coil</keyword>
<evidence type="ECO:0000256" key="1">
    <source>
        <dbReference type="ARBA" id="ARBA00005541"/>
    </source>
</evidence>
<dbReference type="PANTHER" id="PTHR38432:SF1">
    <property type="entry name" value="TELA-LIKE PROTEIN SAOUHSC_01408"/>
    <property type="match status" value="1"/>
</dbReference>
<gene>
    <name evidence="5" type="ORF">CKO42_02580</name>
</gene>
<feature type="region of interest" description="Disordered" evidence="4">
    <location>
        <begin position="1"/>
        <end position="34"/>
    </location>
</feature>
<dbReference type="AlphaFoldDB" id="A0A9X1B372"/>
<protein>
    <submittedName>
        <fullName evidence="5">Toxic anion resistance protein</fullName>
    </submittedName>
</protein>
<comment type="similarity">
    <text evidence="1 2">Belongs to the TelA family.</text>
</comment>
<evidence type="ECO:0000313" key="5">
    <source>
        <dbReference type="EMBL" id="MBK1617356.1"/>
    </source>
</evidence>
<dbReference type="PANTHER" id="PTHR38432">
    <property type="entry name" value="TELA-LIKE PROTEIN SAOUHSC_01408"/>
    <property type="match status" value="1"/>
</dbReference>
<dbReference type="EMBL" id="NRRY01000003">
    <property type="protein sequence ID" value="MBK1617356.1"/>
    <property type="molecule type" value="Genomic_DNA"/>
</dbReference>
<dbReference type="Pfam" id="PF05816">
    <property type="entry name" value="TelA"/>
    <property type="match status" value="1"/>
</dbReference>
<sequence>MSENEQPRQPQGLVEASAQLAPELSVPSRPHQGAETGQGIVALADAPPAERAEIKALLAELDLTDSSAIMHFGAKAQQQLTAVSDQMLEGVRNKDTGAAGQTLSEMVGTLRGFDVEGLDPNAKPGFFKRLFGAGKPIMRFLQEYEAVRDHIDRISIDLERHKTRLLTDVTALDRLYEANLDYFRELEHYIAAGEAKLDELDQQTIPALAAKVEQAEDMVEAQNLRDLRSARDDLERRVHDLRLTRQVAMQALPSIRLVQENDKGLIGKINSTLVNTVPLWRQQLAQAVTIYRSGRAAETVKAATDLTNDLLKANAANLKTANAEARRQIERGVFDIETVKEANRSLIETIEESLQIADEGKRARAAASLELEQMEADLRKTLAAASAPPPRGA</sequence>
<dbReference type="PIRSF" id="PIRSF026508">
    <property type="entry name" value="TelA"/>
    <property type="match status" value="1"/>
</dbReference>
<comment type="caution">
    <text evidence="5">The sequence shown here is derived from an EMBL/GenBank/DDBJ whole genome shotgun (WGS) entry which is preliminary data.</text>
</comment>
<evidence type="ECO:0000256" key="2">
    <source>
        <dbReference type="PIRNR" id="PIRNR026508"/>
    </source>
</evidence>
<dbReference type="Proteomes" id="UP001138768">
    <property type="component" value="Unassembled WGS sequence"/>
</dbReference>
<evidence type="ECO:0000256" key="4">
    <source>
        <dbReference type="SAM" id="MobiDB-lite"/>
    </source>
</evidence>
<accession>A0A9X1B372</accession>